<reference evidence="1" key="1">
    <citation type="submission" date="2021-06" db="EMBL/GenBank/DDBJ databases">
        <authorList>
            <person name="Kallberg Y."/>
            <person name="Tangrot J."/>
            <person name="Rosling A."/>
        </authorList>
    </citation>
    <scope>NUCLEOTIDE SEQUENCE</scope>
    <source>
        <strain evidence="1">MA453B</strain>
    </source>
</reference>
<dbReference type="AlphaFoldDB" id="A0A9N9NMM2"/>
<dbReference type="Proteomes" id="UP000789405">
    <property type="component" value="Unassembled WGS sequence"/>
</dbReference>
<feature type="non-terminal residue" evidence="1">
    <location>
        <position position="1"/>
    </location>
</feature>
<comment type="caution">
    <text evidence="1">The sequence shown here is derived from an EMBL/GenBank/DDBJ whole genome shotgun (WGS) entry which is preliminary data.</text>
</comment>
<evidence type="ECO:0000313" key="1">
    <source>
        <dbReference type="EMBL" id="CAG8744555.1"/>
    </source>
</evidence>
<evidence type="ECO:0000313" key="2">
    <source>
        <dbReference type="Proteomes" id="UP000789405"/>
    </source>
</evidence>
<dbReference type="EMBL" id="CAJVPY010014084">
    <property type="protein sequence ID" value="CAG8744555.1"/>
    <property type="molecule type" value="Genomic_DNA"/>
</dbReference>
<sequence>MFKKIRFKDIYIQTYYFLSTVEYLPNNNKGIIGAKNNILMFENHINDFFEYTGRQTQANKNDPFSQNFFSIPATSIASEQAFSCTDHIINNSHTLLDPDT</sequence>
<organism evidence="1 2">
    <name type="scientific">Dentiscutata erythropus</name>
    <dbReference type="NCBI Taxonomy" id="1348616"/>
    <lineage>
        <taxon>Eukaryota</taxon>
        <taxon>Fungi</taxon>
        <taxon>Fungi incertae sedis</taxon>
        <taxon>Mucoromycota</taxon>
        <taxon>Glomeromycotina</taxon>
        <taxon>Glomeromycetes</taxon>
        <taxon>Diversisporales</taxon>
        <taxon>Gigasporaceae</taxon>
        <taxon>Dentiscutata</taxon>
    </lineage>
</organism>
<keyword evidence="2" id="KW-1185">Reference proteome</keyword>
<gene>
    <name evidence="1" type="ORF">DERYTH_LOCUS16311</name>
</gene>
<protein>
    <submittedName>
        <fullName evidence="1">19169_t:CDS:1</fullName>
    </submittedName>
</protein>
<dbReference type="OrthoDB" id="117690at2759"/>
<accession>A0A9N9NMM2</accession>
<proteinExistence type="predicted"/>
<name>A0A9N9NMM2_9GLOM</name>